<sequence>MAQSIGLTEAIIASSNGHVIESFQGNRYTPSELKAKSMGEHAAVFESGIISKDEEKREWRTREVE</sequence>
<keyword evidence="2" id="KW-1185">Reference proteome</keyword>
<name>A0ABQ2NY88_9BACI</name>
<evidence type="ECO:0000313" key="1">
    <source>
        <dbReference type="EMBL" id="GGP13458.1"/>
    </source>
</evidence>
<protein>
    <submittedName>
        <fullName evidence="1">Uncharacterized protein</fullName>
    </submittedName>
</protein>
<proteinExistence type="predicted"/>
<organism evidence="1 2">
    <name type="scientific">Oceanobacillus neutriphilus</name>
    <dbReference type="NCBI Taxonomy" id="531815"/>
    <lineage>
        <taxon>Bacteria</taxon>
        <taxon>Bacillati</taxon>
        <taxon>Bacillota</taxon>
        <taxon>Bacilli</taxon>
        <taxon>Bacillales</taxon>
        <taxon>Bacillaceae</taxon>
        <taxon>Oceanobacillus</taxon>
    </lineage>
</organism>
<gene>
    <name evidence="1" type="ORF">GCM10011346_33530</name>
</gene>
<evidence type="ECO:0000313" key="2">
    <source>
        <dbReference type="Proteomes" id="UP000641206"/>
    </source>
</evidence>
<reference evidence="2" key="1">
    <citation type="journal article" date="2019" name="Int. J. Syst. Evol. Microbiol.">
        <title>The Global Catalogue of Microorganisms (GCM) 10K type strain sequencing project: providing services to taxonomists for standard genome sequencing and annotation.</title>
        <authorList>
            <consortium name="The Broad Institute Genomics Platform"/>
            <consortium name="The Broad Institute Genome Sequencing Center for Infectious Disease"/>
            <person name="Wu L."/>
            <person name="Ma J."/>
        </authorList>
    </citation>
    <scope>NUCLEOTIDE SEQUENCE [LARGE SCALE GENOMIC DNA]</scope>
    <source>
        <strain evidence="2">CGMCC 1.7693</strain>
    </source>
</reference>
<dbReference type="Proteomes" id="UP000641206">
    <property type="component" value="Unassembled WGS sequence"/>
</dbReference>
<dbReference type="EMBL" id="BMLW01000010">
    <property type="protein sequence ID" value="GGP13458.1"/>
    <property type="molecule type" value="Genomic_DNA"/>
</dbReference>
<comment type="caution">
    <text evidence="1">The sequence shown here is derived from an EMBL/GenBank/DDBJ whole genome shotgun (WGS) entry which is preliminary data.</text>
</comment>
<dbReference type="RefSeq" id="WP_188735489.1">
    <property type="nucleotide sequence ID" value="NZ_BMLW01000010.1"/>
</dbReference>
<accession>A0ABQ2NY88</accession>